<organism evidence="1 2">
    <name type="scientific">Stenotrophomonas rhizophila</name>
    <dbReference type="NCBI Taxonomy" id="216778"/>
    <lineage>
        <taxon>Bacteria</taxon>
        <taxon>Pseudomonadati</taxon>
        <taxon>Pseudomonadota</taxon>
        <taxon>Gammaproteobacteria</taxon>
        <taxon>Lysobacterales</taxon>
        <taxon>Lysobacteraceae</taxon>
        <taxon>Stenotrophomonas</taxon>
    </lineage>
</organism>
<proteinExistence type="predicted"/>
<dbReference type="Pfam" id="PF03692">
    <property type="entry name" value="CxxCxxCC"/>
    <property type="match status" value="1"/>
</dbReference>
<dbReference type="AlphaFoldDB" id="A0AAP5EDI6"/>
<gene>
    <name evidence="1" type="ORF">QE424_001057</name>
</gene>
<evidence type="ECO:0000313" key="2">
    <source>
        <dbReference type="Proteomes" id="UP001226084"/>
    </source>
</evidence>
<dbReference type="EMBL" id="JAUTAS010000001">
    <property type="protein sequence ID" value="MDQ1107898.1"/>
    <property type="molecule type" value="Genomic_DNA"/>
</dbReference>
<evidence type="ECO:0000313" key="1">
    <source>
        <dbReference type="EMBL" id="MDQ1107898.1"/>
    </source>
</evidence>
<protein>
    <submittedName>
        <fullName evidence="1">Fe-S-cluster containining protein</fullName>
    </submittedName>
</protein>
<name>A0AAP5EDI6_9GAMM</name>
<comment type="caution">
    <text evidence="1">The sequence shown here is derived from an EMBL/GenBank/DDBJ whole genome shotgun (WGS) entry which is preliminary data.</text>
</comment>
<dbReference type="Proteomes" id="UP001226084">
    <property type="component" value="Unassembled WGS sequence"/>
</dbReference>
<dbReference type="InterPro" id="IPR005358">
    <property type="entry name" value="Puta_zinc/iron-chelating_dom"/>
</dbReference>
<accession>A0AAP5EDI6</accession>
<reference evidence="1" key="1">
    <citation type="submission" date="2023-07" db="EMBL/GenBank/DDBJ databases">
        <title>Functional and genomic diversity of the sorghum phyllosphere microbiome.</title>
        <authorList>
            <person name="Shade A."/>
        </authorList>
    </citation>
    <scope>NUCLEOTIDE SEQUENCE</scope>
    <source>
        <strain evidence="1">SORGH_AS_0457</strain>
    </source>
</reference>
<sequence length="108" mass="12168">MGEIAKADPIDCRRCDAVCCRLSVTVMPDDAVPGYLLDTDEAGRTVMARNDEGWCAAIDPYHLRCTIYSQRPAICRQFAMGGDDCRLVRQDYRRQQHDASTIFSTLHP</sequence>